<proteinExistence type="predicted"/>
<evidence type="ECO:0000313" key="1">
    <source>
        <dbReference type="EMBL" id="JAG99370.1"/>
    </source>
</evidence>
<organism evidence="1">
    <name type="scientific">Anguilla anguilla</name>
    <name type="common">European freshwater eel</name>
    <name type="synonym">Muraena anguilla</name>
    <dbReference type="NCBI Taxonomy" id="7936"/>
    <lineage>
        <taxon>Eukaryota</taxon>
        <taxon>Metazoa</taxon>
        <taxon>Chordata</taxon>
        <taxon>Craniata</taxon>
        <taxon>Vertebrata</taxon>
        <taxon>Euteleostomi</taxon>
        <taxon>Actinopterygii</taxon>
        <taxon>Neopterygii</taxon>
        <taxon>Teleostei</taxon>
        <taxon>Anguilliformes</taxon>
        <taxon>Anguillidae</taxon>
        <taxon>Anguilla</taxon>
    </lineage>
</organism>
<protein>
    <submittedName>
        <fullName evidence="1">Uncharacterized protein</fullName>
    </submittedName>
</protein>
<reference evidence="1" key="2">
    <citation type="journal article" date="2015" name="Fish Shellfish Immunol.">
        <title>Early steps in the European eel (Anguilla anguilla)-Vibrio vulnificus interaction in the gills: Role of the RtxA13 toxin.</title>
        <authorList>
            <person name="Callol A."/>
            <person name="Pajuelo D."/>
            <person name="Ebbesson L."/>
            <person name="Teles M."/>
            <person name="MacKenzie S."/>
            <person name="Amaro C."/>
        </authorList>
    </citation>
    <scope>NUCLEOTIDE SEQUENCE</scope>
</reference>
<accession>A0A0E9P510</accession>
<sequence length="18" mass="2182">MCHRSCFCRQGRGLQERD</sequence>
<dbReference type="AlphaFoldDB" id="A0A0E9P510"/>
<name>A0A0E9P510_ANGAN</name>
<reference evidence="1" key="1">
    <citation type="submission" date="2014-11" db="EMBL/GenBank/DDBJ databases">
        <authorList>
            <person name="Amaro Gonzalez C."/>
        </authorList>
    </citation>
    <scope>NUCLEOTIDE SEQUENCE</scope>
</reference>
<dbReference type="EMBL" id="GBXM01109206">
    <property type="protein sequence ID" value="JAG99370.1"/>
    <property type="molecule type" value="Transcribed_RNA"/>
</dbReference>